<keyword evidence="11 17" id="KW-1133">Transmembrane helix</keyword>
<organism evidence="19">
    <name type="scientific">Hediste diadroma</name>
    <dbReference type="NCBI Taxonomy" id="1162617"/>
    <lineage>
        <taxon>Eukaryota</taxon>
        <taxon>Metazoa</taxon>
        <taxon>Spiralia</taxon>
        <taxon>Lophotrochozoa</taxon>
        <taxon>Annelida</taxon>
        <taxon>Polychaeta</taxon>
        <taxon>Errantia</taxon>
        <taxon>Phyllodocida</taxon>
        <taxon>Nereididae</taxon>
        <taxon>Hediste</taxon>
    </lineage>
</organism>
<evidence type="ECO:0000256" key="17">
    <source>
        <dbReference type="RuleBase" id="RU003403"/>
    </source>
</evidence>
<protein>
    <recommendedName>
        <fullName evidence="4 17">NADH-ubiquinone oxidoreductase chain 2</fullName>
        <ecNumber evidence="3 17">7.1.1.2</ecNumber>
    </recommendedName>
</protein>
<evidence type="ECO:0000256" key="7">
    <source>
        <dbReference type="ARBA" id="ARBA00022692"/>
    </source>
</evidence>
<dbReference type="CTD" id="4536"/>
<feature type="transmembrane region" description="Helical" evidence="17">
    <location>
        <begin position="170"/>
        <end position="189"/>
    </location>
</feature>
<dbReference type="AlphaFoldDB" id="A0A343AXL8"/>
<feature type="transmembrane region" description="Helical" evidence="17">
    <location>
        <begin position="6"/>
        <end position="27"/>
    </location>
</feature>
<evidence type="ECO:0000256" key="2">
    <source>
        <dbReference type="ARBA" id="ARBA00007012"/>
    </source>
</evidence>
<dbReference type="EC" id="7.1.1.2" evidence="3 17"/>
<evidence type="ECO:0000256" key="13">
    <source>
        <dbReference type="ARBA" id="ARBA00023075"/>
    </source>
</evidence>
<feature type="transmembrane region" description="Helical" evidence="17">
    <location>
        <begin position="196"/>
        <end position="215"/>
    </location>
</feature>
<evidence type="ECO:0000256" key="14">
    <source>
        <dbReference type="ARBA" id="ARBA00023128"/>
    </source>
</evidence>
<evidence type="ECO:0000256" key="10">
    <source>
        <dbReference type="ARBA" id="ARBA00022982"/>
    </source>
</evidence>
<keyword evidence="5" id="KW-0813">Transport</keyword>
<feature type="transmembrane region" description="Helical" evidence="17">
    <location>
        <begin position="308"/>
        <end position="328"/>
    </location>
</feature>
<evidence type="ECO:0000256" key="1">
    <source>
        <dbReference type="ARBA" id="ARBA00004448"/>
    </source>
</evidence>
<keyword evidence="10 17" id="KW-0249">Electron transport</keyword>
<dbReference type="GO" id="GO:0008137">
    <property type="term" value="F:NADH dehydrogenase (ubiquinone) activity"/>
    <property type="evidence" value="ECO:0007669"/>
    <property type="project" value="UniProtKB-EC"/>
</dbReference>
<name>A0A343AXL8_9ANNE</name>
<keyword evidence="14 17" id="KW-0496">Mitochondrion</keyword>
<accession>A0A343AXL8</accession>
<dbReference type="EMBL" id="KX499500">
    <property type="protein sequence ID" value="APU51319.1"/>
    <property type="molecule type" value="Genomic_DNA"/>
</dbReference>
<keyword evidence="15 17" id="KW-0472">Membrane</keyword>
<dbReference type="Pfam" id="PF00361">
    <property type="entry name" value="Proton_antipo_M"/>
    <property type="match status" value="1"/>
</dbReference>
<dbReference type="PRINTS" id="PR01436">
    <property type="entry name" value="NADHDHGNASE2"/>
</dbReference>
<evidence type="ECO:0000256" key="3">
    <source>
        <dbReference type="ARBA" id="ARBA00012944"/>
    </source>
</evidence>
<evidence type="ECO:0000256" key="12">
    <source>
        <dbReference type="ARBA" id="ARBA00023027"/>
    </source>
</evidence>
<reference evidence="19" key="1">
    <citation type="journal article" date="2016" name="Mitochondrial DNA Part B Resour">
        <title>The complete mitochondrial genome of the marine polychaete: Hediste diadroma (Phyllodocida, Nereididae).</title>
        <authorList>
            <person name="Kim H."/>
            <person name="Kim H.J."/>
            <person name="Lee Y.-H."/>
        </authorList>
    </citation>
    <scope>NUCLEOTIDE SEQUENCE</scope>
</reference>
<feature type="transmembrane region" description="Helical" evidence="17">
    <location>
        <begin position="56"/>
        <end position="77"/>
    </location>
</feature>
<proteinExistence type="inferred from homology"/>
<dbReference type="InterPro" id="IPR001750">
    <property type="entry name" value="ND/Mrp_TM"/>
</dbReference>
<dbReference type="InterPro" id="IPR050175">
    <property type="entry name" value="Complex_I_Subunit_2"/>
</dbReference>
<comment type="catalytic activity">
    <reaction evidence="16 17">
        <text>a ubiquinone + NADH + 5 H(+)(in) = a ubiquinol + NAD(+) + 4 H(+)(out)</text>
        <dbReference type="Rhea" id="RHEA:29091"/>
        <dbReference type="Rhea" id="RHEA-COMP:9565"/>
        <dbReference type="Rhea" id="RHEA-COMP:9566"/>
        <dbReference type="ChEBI" id="CHEBI:15378"/>
        <dbReference type="ChEBI" id="CHEBI:16389"/>
        <dbReference type="ChEBI" id="CHEBI:17976"/>
        <dbReference type="ChEBI" id="CHEBI:57540"/>
        <dbReference type="ChEBI" id="CHEBI:57945"/>
        <dbReference type="EC" id="7.1.1.2"/>
    </reaction>
</comment>
<evidence type="ECO:0000256" key="5">
    <source>
        <dbReference type="ARBA" id="ARBA00022448"/>
    </source>
</evidence>
<evidence type="ECO:0000256" key="15">
    <source>
        <dbReference type="ARBA" id="ARBA00023136"/>
    </source>
</evidence>
<feature type="domain" description="NADH:quinone oxidoreductase/Mrp antiporter transmembrane" evidence="18">
    <location>
        <begin position="22"/>
        <end position="282"/>
    </location>
</feature>
<dbReference type="PANTHER" id="PTHR46552:SF1">
    <property type="entry name" value="NADH-UBIQUINONE OXIDOREDUCTASE CHAIN 2"/>
    <property type="match status" value="1"/>
</dbReference>
<keyword evidence="6 17" id="KW-0679">Respiratory chain</keyword>
<evidence type="ECO:0000256" key="16">
    <source>
        <dbReference type="ARBA" id="ARBA00049551"/>
    </source>
</evidence>
<dbReference type="PANTHER" id="PTHR46552">
    <property type="entry name" value="NADH-UBIQUINONE OXIDOREDUCTASE CHAIN 2"/>
    <property type="match status" value="1"/>
</dbReference>
<gene>
    <name evidence="19" type="primary">ND2</name>
</gene>
<sequence>MTPSFFLFMSTTIMGTFIALSSTNWLYLWMGMELNLLSFIPLVASSQILQETEASVKYFIIQAVGSGLMLTAGIMSTNPLTNSSFSPIIMVMFIISMTVKLGMAPCHQWLPHVMSSISWFMCLILATWQKISPMLLMIMLAPRETPFILFIVVMLSAIIGGVGGMNQSQLRALLAYSSIGHMSWILITTQCSFNTFTLYFSVYIIITIGLISLLMKSNSMLGKLSFSVSRMSMTMFSLVMIVMFSLGGLPPFLGFLPKWIIINTLADMNLYVVVMVLITGSLMNLFYYFNMTFNFILATPQTQNQFKTPMWCVMLAMMCSVTSLILLVS</sequence>
<feature type="transmembrane region" description="Helical" evidence="17">
    <location>
        <begin position="235"/>
        <end position="256"/>
    </location>
</feature>
<evidence type="ECO:0000256" key="4">
    <source>
        <dbReference type="ARBA" id="ARBA00021008"/>
    </source>
</evidence>
<dbReference type="GO" id="GO:0006120">
    <property type="term" value="P:mitochondrial electron transport, NADH to ubiquinone"/>
    <property type="evidence" value="ECO:0007669"/>
    <property type="project" value="InterPro"/>
</dbReference>
<keyword evidence="9 17" id="KW-1278">Translocase</keyword>
<comment type="similarity">
    <text evidence="2 17">Belongs to the complex I subunit 2 family.</text>
</comment>
<dbReference type="InterPro" id="IPR003917">
    <property type="entry name" value="NADH_UbQ_OxRdtase_chain2"/>
</dbReference>
<comment type="subcellular location">
    <subcellularLocation>
        <location evidence="1 17">Mitochondrion inner membrane</location>
        <topology evidence="1 17">Multi-pass membrane protein</topology>
    </subcellularLocation>
</comment>
<geneLocation type="mitochondrion" evidence="19"/>
<dbReference type="GO" id="GO:0005743">
    <property type="term" value="C:mitochondrial inner membrane"/>
    <property type="evidence" value="ECO:0007669"/>
    <property type="project" value="UniProtKB-SubCell"/>
</dbReference>
<feature type="transmembrane region" description="Helical" evidence="17">
    <location>
        <begin position="268"/>
        <end position="288"/>
    </location>
</feature>
<feature type="transmembrane region" description="Helical" evidence="17">
    <location>
        <begin position="147"/>
        <end position="164"/>
    </location>
</feature>
<comment type="function">
    <text evidence="17">Core subunit of the mitochondrial membrane respiratory chain NADH dehydrogenase (Complex I) which catalyzes electron transfer from NADH through the respiratory chain, using ubiquinone as an electron acceptor. Essential for the catalytic activity and assembly of complex I.</text>
</comment>
<keyword evidence="12 17" id="KW-0520">NAD</keyword>
<keyword evidence="8 17" id="KW-0999">Mitochondrion inner membrane</keyword>
<evidence type="ECO:0000256" key="8">
    <source>
        <dbReference type="ARBA" id="ARBA00022792"/>
    </source>
</evidence>
<dbReference type="GeneID" id="33869575"/>
<keyword evidence="13 17" id="KW-0830">Ubiquinone</keyword>
<dbReference type="RefSeq" id="YP_009409398.1">
    <property type="nucleotide sequence ID" value="NC_035507.1"/>
</dbReference>
<evidence type="ECO:0000256" key="6">
    <source>
        <dbReference type="ARBA" id="ARBA00022660"/>
    </source>
</evidence>
<evidence type="ECO:0000313" key="19">
    <source>
        <dbReference type="EMBL" id="APU51319.1"/>
    </source>
</evidence>
<evidence type="ECO:0000256" key="9">
    <source>
        <dbReference type="ARBA" id="ARBA00022967"/>
    </source>
</evidence>
<feature type="transmembrane region" description="Helical" evidence="17">
    <location>
        <begin position="84"/>
        <end position="103"/>
    </location>
</feature>
<keyword evidence="7 17" id="KW-0812">Transmembrane</keyword>
<evidence type="ECO:0000256" key="11">
    <source>
        <dbReference type="ARBA" id="ARBA00022989"/>
    </source>
</evidence>
<evidence type="ECO:0000259" key="18">
    <source>
        <dbReference type="Pfam" id="PF00361"/>
    </source>
</evidence>